<dbReference type="PANTHER" id="PTHR33776:SF3">
    <property type="entry name" value="PHD-TYPE DOMAIN-CONTAINING PROTEIN"/>
    <property type="match status" value="1"/>
</dbReference>
<dbReference type="AlphaFoldDB" id="R7UUE0"/>
<dbReference type="Proteomes" id="UP000014760">
    <property type="component" value="Unassembled WGS sequence"/>
</dbReference>
<reference evidence="4" key="1">
    <citation type="submission" date="2012-12" db="EMBL/GenBank/DDBJ databases">
        <authorList>
            <person name="Hellsten U."/>
            <person name="Grimwood J."/>
            <person name="Chapman J.A."/>
            <person name="Shapiro H."/>
            <person name="Aerts A."/>
            <person name="Otillar R.P."/>
            <person name="Terry A.Y."/>
            <person name="Boore J.L."/>
            <person name="Simakov O."/>
            <person name="Marletaz F."/>
            <person name="Cho S.-J."/>
            <person name="Edsinger-Gonzales E."/>
            <person name="Havlak P."/>
            <person name="Kuo D.-H."/>
            <person name="Larsson T."/>
            <person name="Lv J."/>
            <person name="Arendt D."/>
            <person name="Savage R."/>
            <person name="Osoegawa K."/>
            <person name="de Jong P."/>
            <person name="Lindberg D.R."/>
            <person name="Seaver E.C."/>
            <person name="Weisblat D.A."/>
            <person name="Putnam N.H."/>
            <person name="Grigoriev I.V."/>
            <person name="Rokhsar D.S."/>
        </authorList>
    </citation>
    <scope>NUCLEOTIDE SEQUENCE</scope>
    <source>
        <strain evidence="4">I ESC-2004</strain>
    </source>
</reference>
<gene>
    <name evidence="2" type="ORF">CAPTEDRAFT_201424</name>
</gene>
<feature type="domain" description="Endonuclease/exonuclease/phosphatase" evidence="1">
    <location>
        <begin position="98"/>
        <end position="314"/>
    </location>
</feature>
<evidence type="ECO:0000313" key="2">
    <source>
        <dbReference type="EMBL" id="ELU10233.1"/>
    </source>
</evidence>
<dbReference type="InterPro" id="IPR005135">
    <property type="entry name" value="Endo/exonuclease/phosphatase"/>
</dbReference>
<organism evidence="2">
    <name type="scientific">Capitella teleta</name>
    <name type="common">Polychaete worm</name>
    <dbReference type="NCBI Taxonomy" id="283909"/>
    <lineage>
        <taxon>Eukaryota</taxon>
        <taxon>Metazoa</taxon>
        <taxon>Spiralia</taxon>
        <taxon>Lophotrochozoa</taxon>
        <taxon>Annelida</taxon>
        <taxon>Polychaeta</taxon>
        <taxon>Sedentaria</taxon>
        <taxon>Scolecida</taxon>
        <taxon>Capitellidae</taxon>
        <taxon>Capitella</taxon>
    </lineage>
</organism>
<dbReference type="EMBL" id="KB297676">
    <property type="protein sequence ID" value="ELU10233.1"/>
    <property type="molecule type" value="Genomic_DNA"/>
</dbReference>
<reference evidence="3" key="3">
    <citation type="submission" date="2015-06" db="UniProtKB">
        <authorList>
            <consortium name="EnsemblMetazoa"/>
        </authorList>
    </citation>
    <scope>IDENTIFICATION</scope>
</reference>
<sequence length="396" mass="45004">MAAIATTHARTDWMTNQPNMAERTDNDSLVIGTYTATVHLDSTDNNALLRSHYNLNQVLQTNQQEQDNTPINFSPYYDHEHLIQHLAQPTNNVKFKILSLNCQSLNAKFDQLMILIAQLNHNYVIFDAICLQETWIKESELPPVFNIKGYQAIHQARHCSGHGGLLIFLKDSYKFKIIPFEKSAVWESQFINIDFENGNKDSLLVGNIYRPPHKVKDDLDLFSNQFTRNLLQCSKYKNIAIAGDFNINLLDVNSTTSPAAHDFPSSIISNDFLPKITLPTRISESSSTLIDNFFCKLKNDSTSSGVVIHKISDHQAYFTCLPIRSNKIHNIEKIKMRRVSQESIIAIGNDIRNATGRLDLSIETDPNVNYEHSWKLSMTQCPNIFQSRKSNSTGIT</sequence>
<dbReference type="STRING" id="283909.R7UUE0"/>
<keyword evidence="4" id="KW-1185">Reference proteome</keyword>
<dbReference type="HOGENOM" id="CLU_696860_0_0_1"/>
<evidence type="ECO:0000259" key="1">
    <source>
        <dbReference type="Pfam" id="PF03372"/>
    </source>
</evidence>
<dbReference type="EMBL" id="AMQN01020776">
    <property type="status" value="NOT_ANNOTATED_CDS"/>
    <property type="molecule type" value="Genomic_DNA"/>
</dbReference>
<accession>R7UUE0</accession>
<dbReference type="GO" id="GO:0003824">
    <property type="term" value="F:catalytic activity"/>
    <property type="evidence" value="ECO:0007669"/>
    <property type="project" value="InterPro"/>
</dbReference>
<evidence type="ECO:0000313" key="4">
    <source>
        <dbReference type="Proteomes" id="UP000014760"/>
    </source>
</evidence>
<name>R7UUE0_CAPTE</name>
<protein>
    <recommendedName>
        <fullName evidence="1">Endonuclease/exonuclease/phosphatase domain-containing protein</fullName>
    </recommendedName>
</protein>
<dbReference type="SUPFAM" id="SSF56219">
    <property type="entry name" value="DNase I-like"/>
    <property type="match status" value="1"/>
</dbReference>
<dbReference type="Pfam" id="PF03372">
    <property type="entry name" value="Exo_endo_phos"/>
    <property type="match status" value="1"/>
</dbReference>
<proteinExistence type="predicted"/>
<dbReference type="PANTHER" id="PTHR33776">
    <property type="entry name" value="ENDO/EXONUCLEASE/PHOSPHATASE DOMAIN-CONTAINING PROTEIN"/>
    <property type="match status" value="1"/>
</dbReference>
<evidence type="ECO:0000313" key="3">
    <source>
        <dbReference type="EnsemblMetazoa" id="CapteP201424"/>
    </source>
</evidence>
<dbReference type="InterPro" id="IPR036691">
    <property type="entry name" value="Endo/exonu/phosph_ase_sf"/>
</dbReference>
<dbReference type="Gene3D" id="3.60.10.10">
    <property type="entry name" value="Endonuclease/exonuclease/phosphatase"/>
    <property type="match status" value="1"/>
</dbReference>
<dbReference type="OrthoDB" id="6158007at2759"/>
<reference evidence="2 4" key="2">
    <citation type="journal article" date="2013" name="Nature">
        <title>Insights into bilaterian evolution from three spiralian genomes.</title>
        <authorList>
            <person name="Simakov O."/>
            <person name="Marletaz F."/>
            <person name="Cho S.J."/>
            <person name="Edsinger-Gonzales E."/>
            <person name="Havlak P."/>
            <person name="Hellsten U."/>
            <person name="Kuo D.H."/>
            <person name="Larsson T."/>
            <person name="Lv J."/>
            <person name="Arendt D."/>
            <person name="Savage R."/>
            <person name="Osoegawa K."/>
            <person name="de Jong P."/>
            <person name="Grimwood J."/>
            <person name="Chapman J.A."/>
            <person name="Shapiro H."/>
            <person name="Aerts A."/>
            <person name="Otillar R.P."/>
            <person name="Terry A.Y."/>
            <person name="Boore J.L."/>
            <person name="Grigoriev I.V."/>
            <person name="Lindberg D.R."/>
            <person name="Seaver E.C."/>
            <person name="Weisblat D.A."/>
            <person name="Putnam N.H."/>
            <person name="Rokhsar D.S."/>
        </authorList>
    </citation>
    <scope>NUCLEOTIDE SEQUENCE</scope>
    <source>
        <strain evidence="2 4">I ESC-2004</strain>
    </source>
</reference>
<dbReference type="EnsemblMetazoa" id="CapteT201424">
    <property type="protein sequence ID" value="CapteP201424"/>
    <property type="gene ID" value="CapteG201424"/>
</dbReference>
<dbReference type="OMA" id="FNEICAT"/>